<dbReference type="InterPro" id="IPR000067">
    <property type="entry name" value="FlgMring_FliF"/>
</dbReference>
<dbReference type="PANTHER" id="PTHR30046:SF0">
    <property type="entry name" value="FLAGELLAR M-RING PROTEIN"/>
    <property type="match status" value="1"/>
</dbReference>
<dbReference type="InterPro" id="IPR013556">
    <property type="entry name" value="Flag_M-ring_C"/>
</dbReference>
<dbReference type="GO" id="GO:0005886">
    <property type="term" value="C:plasma membrane"/>
    <property type="evidence" value="ECO:0007669"/>
    <property type="project" value="UniProtKB-SubCell"/>
</dbReference>
<comment type="caution">
    <text evidence="14">The sequence shown here is derived from an EMBL/GenBank/DDBJ whole genome shotgun (WGS) entry which is preliminary data.</text>
</comment>
<evidence type="ECO:0000256" key="5">
    <source>
        <dbReference type="ARBA" id="ARBA00022692"/>
    </source>
</evidence>
<feature type="transmembrane region" description="Helical" evidence="11">
    <location>
        <begin position="12"/>
        <end position="35"/>
    </location>
</feature>
<dbReference type="AlphaFoldDB" id="A0A6N6VMT5"/>
<proteinExistence type="inferred from homology"/>
<evidence type="ECO:0000256" key="7">
    <source>
        <dbReference type="ARBA" id="ARBA00023136"/>
    </source>
</evidence>
<evidence type="ECO:0000256" key="3">
    <source>
        <dbReference type="ARBA" id="ARBA00007971"/>
    </source>
</evidence>
<keyword evidence="14" id="KW-0966">Cell projection</keyword>
<dbReference type="InterPro" id="IPR006182">
    <property type="entry name" value="FliF_N_dom"/>
</dbReference>
<dbReference type="EMBL" id="WESC01000005">
    <property type="protein sequence ID" value="KAB7740868.1"/>
    <property type="molecule type" value="Genomic_DNA"/>
</dbReference>
<dbReference type="GO" id="GO:0003774">
    <property type="term" value="F:cytoskeletal motor activity"/>
    <property type="evidence" value="ECO:0007669"/>
    <property type="project" value="InterPro"/>
</dbReference>
<feature type="compositionally biased region" description="Low complexity" evidence="10">
    <location>
        <begin position="315"/>
        <end position="327"/>
    </location>
</feature>
<keyword evidence="5 11" id="KW-0812">Transmembrane</keyword>
<dbReference type="PRINTS" id="PR01009">
    <property type="entry name" value="FLGMRINGFLIF"/>
</dbReference>
<comment type="similarity">
    <text evidence="3 9">Belongs to the FliF family.</text>
</comment>
<evidence type="ECO:0000259" key="12">
    <source>
        <dbReference type="Pfam" id="PF01514"/>
    </source>
</evidence>
<dbReference type="RefSeq" id="WP_152215710.1">
    <property type="nucleotide sequence ID" value="NZ_WESC01000005.1"/>
</dbReference>
<gene>
    <name evidence="14" type="primary">fliF</name>
    <name evidence="14" type="ORF">F2P47_07435</name>
</gene>
<organism evidence="14 15">
    <name type="scientific">Parvibaculum sedimenti</name>
    <dbReference type="NCBI Taxonomy" id="2608632"/>
    <lineage>
        <taxon>Bacteria</taxon>
        <taxon>Pseudomonadati</taxon>
        <taxon>Pseudomonadota</taxon>
        <taxon>Alphaproteobacteria</taxon>
        <taxon>Hyphomicrobiales</taxon>
        <taxon>Parvibaculaceae</taxon>
        <taxon>Parvibaculum</taxon>
    </lineage>
</organism>
<keyword evidence="8 9" id="KW-0975">Bacterial flagellum</keyword>
<evidence type="ECO:0000256" key="8">
    <source>
        <dbReference type="ARBA" id="ARBA00023143"/>
    </source>
</evidence>
<accession>A0A6N6VMT5</accession>
<dbReference type="Pfam" id="PF08345">
    <property type="entry name" value="YscJ_FliF_C"/>
    <property type="match status" value="1"/>
</dbReference>
<evidence type="ECO:0000259" key="13">
    <source>
        <dbReference type="Pfam" id="PF08345"/>
    </source>
</evidence>
<feature type="domain" description="Flagellar M-ring C-terminal" evidence="13">
    <location>
        <begin position="246"/>
        <end position="411"/>
    </location>
</feature>
<dbReference type="PIRSF" id="PIRSF004862">
    <property type="entry name" value="FliF"/>
    <property type="match status" value="1"/>
</dbReference>
<name>A0A6N6VMT5_9HYPH</name>
<feature type="domain" description="Flagellar M-ring N-terminal" evidence="12">
    <location>
        <begin position="39"/>
        <end position="211"/>
    </location>
</feature>
<dbReference type="Gene3D" id="3.30.300.30">
    <property type="match status" value="1"/>
</dbReference>
<reference evidence="14 15" key="1">
    <citation type="submission" date="2019-09" db="EMBL/GenBank/DDBJ databases">
        <title>Parvibaculum sedimenti sp. nov., isolated from sediment.</title>
        <authorList>
            <person name="Wang Y."/>
        </authorList>
    </citation>
    <scope>NUCLEOTIDE SEQUENCE [LARGE SCALE GENOMIC DNA]</scope>
    <source>
        <strain evidence="14 15">HXT-9</strain>
    </source>
</reference>
<keyword evidence="4" id="KW-1003">Cell membrane</keyword>
<dbReference type="Pfam" id="PF01514">
    <property type="entry name" value="YscJ_FliF"/>
    <property type="match status" value="1"/>
</dbReference>
<comment type="subcellular location">
    <subcellularLocation>
        <location evidence="1 9">Bacterial flagellum basal body</location>
    </subcellularLocation>
    <subcellularLocation>
        <location evidence="2">Cell membrane</location>
        <topology evidence="2">Multi-pass membrane protein</topology>
    </subcellularLocation>
</comment>
<feature type="region of interest" description="Disordered" evidence="10">
    <location>
        <begin position="285"/>
        <end position="335"/>
    </location>
</feature>
<keyword evidence="14" id="KW-0282">Flagellum</keyword>
<keyword evidence="14" id="KW-0969">Cilium</keyword>
<keyword evidence="6 11" id="KW-1133">Transmembrane helix</keyword>
<protein>
    <recommendedName>
        <fullName evidence="9">Flagellar M-ring protein</fullName>
    </recommendedName>
</protein>
<evidence type="ECO:0000256" key="4">
    <source>
        <dbReference type="ARBA" id="ARBA00022475"/>
    </source>
</evidence>
<evidence type="ECO:0000313" key="14">
    <source>
        <dbReference type="EMBL" id="KAB7740868.1"/>
    </source>
</evidence>
<evidence type="ECO:0000256" key="1">
    <source>
        <dbReference type="ARBA" id="ARBA00004117"/>
    </source>
</evidence>
<sequence length="558" mass="59316">MGGFSNLLKSLGMVRLVTLGAVALTLLGFFAYIGLRMSTEPMALLYSDVAQEDAGKIGAALDAQKVPYELRGDGNTIYVPESQVLKLRMALAAKGLPSGGTVGYEIFDNADALGTTNFLQNINHLRALEGELSRTIRSIDGIEGVRVHLVMPERELFSRDKRSPSASIVLKVRGTLAVPQVKAIQQLVASAVEGLTPGHVSIVDERGTLLASGMGDDGQSMITATVEEQRAAYENRLRTHVEDIIQRVVGQDKARVEVTAQMDYNRVTQTSDSFDPNGQVVRSTQTVADTSNNTDGKQAQSVSVGNNLPNANLAGTQDQGTSSQQTSNRNEETVNYEISRTTKTETLEPGRLKRVSVAVLVDGAYAKGADGKEIYTPRSEQEIAKIQALVKSAIGFDEARGDRVDVVNLQFAEPVAVEPVAPTAEPLFGLTKADYMRIGELSVLAVLALVAMFFVIRPMLGSLASNAGHVAVPALGMSAAGGGIAALPAPEGTLSGDDISRALMDGASHENLGSDAMIDIAQVAGKVKHSSVKKIGELVTDHPDESISILRSWLHETA</sequence>
<keyword evidence="15" id="KW-1185">Reference proteome</keyword>
<dbReference type="Proteomes" id="UP000468901">
    <property type="component" value="Unassembled WGS sequence"/>
</dbReference>
<evidence type="ECO:0000256" key="10">
    <source>
        <dbReference type="SAM" id="MobiDB-lite"/>
    </source>
</evidence>
<dbReference type="GO" id="GO:0071973">
    <property type="term" value="P:bacterial-type flagellum-dependent cell motility"/>
    <property type="evidence" value="ECO:0007669"/>
    <property type="project" value="InterPro"/>
</dbReference>
<evidence type="ECO:0000256" key="2">
    <source>
        <dbReference type="ARBA" id="ARBA00004651"/>
    </source>
</evidence>
<evidence type="ECO:0000256" key="9">
    <source>
        <dbReference type="PIRNR" id="PIRNR004862"/>
    </source>
</evidence>
<dbReference type="InterPro" id="IPR045851">
    <property type="entry name" value="AMP-bd_C_sf"/>
</dbReference>
<dbReference type="PANTHER" id="PTHR30046">
    <property type="entry name" value="FLAGELLAR M-RING PROTEIN"/>
    <property type="match status" value="1"/>
</dbReference>
<evidence type="ECO:0000256" key="11">
    <source>
        <dbReference type="SAM" id="Phobius"/>
    </source>
</evidence>
<dbReference type="InterPro" id="IPR043427">
    <property type="entry name" value="YscJ/FliF"/>
</dbReference>
<evidence type="ECO:0000313" key="15">
    <source>
        <dbReference type="Proteomes" id="UP000468901"/>
    </source>
</evidence>
<feature type="compositionally biased region" description="Polar residues" evidence="10">
    <location>
        <begin position="285"/>
        <end position="314"/>
    </location>
</feature>
<dbReference type="NCBIfam" id="TIGR00206">
    <property type="entry name" value="fliF"/>
    <property type="match status" value="1"/>
</dbReference>
<dbReference type="GO" id="GO:0009431">
    <property type="term" value="C:bacterial-type flagellum basal body, MS ring"/>
    <property type="evidence" value="ECO:0007669"/>
    <property type="project" value="InterPro"/>
</dbReference>
<comment type="function">
    <text evidence="9">The M ring may be actively involved in energy transduction.</text>
</comment>
<keyword evidence="7 11" id="KW-0472">Membrane</keyword>
<evidence type="ECO:0000256" key="6">
    <source>
        <dbReference type="ARBA" id="ARBA00022989"/>
    </source>
</evidence>